<proteinExistence type="predicted"/>
<dbReference type="Proteomes" id="UP000034690">
    <property type="component" value="Unassembled WGS sequence"/>
</dbReference>
<evidence type="ECO:0000313" key="2">
    <source>
        <dbReference type="Proteomes" id="UP000034690"/>
    </source>
</evidence>
<dbReference type="EMBL" id="LBWQ01000036">
    <property type="protein sequence ID" value="KKR11435.1"/>
    <property type="molecule type" value="Genomic_DNA"/>
</dbReference>
<comment type="caution">
    <text evidence="1">The sequence shown here is derived from an EMBL/GenBank/DDBJ whole genome shotgun (WGS) entry which is preliminary data.</text>
</comment>
<organism evidence="1 2">
    <name type="scientific">Candidatus Woesebacteria bacterium GW2011_GWA1_39_21b</name>
    <dbReference type="NCBI Taxonomy" id="1618551"/>
    <lineage>
        <taxon>Bacteria</taxon>
        <taxon>Candidatus Woeseibacteriota</taxon>
    </lineage>
</organism>
<gene>
    <name evidence="1" type="ORF">UT40_C0036G0011</name>
</gene>
<accession>A0A0G0QM08</accession>
<sequence>NKRNIGIKLDYLKKTKVETPKNPPASVLVVV</sequence>
<feature type="non-terminal residue" evidence="1">
    <location>
        <position position="1"/>
    </location>
</feature>
<reference evidence="1 2" key="1">
    <citation type="journal article" date="2015" name="Nature">
        <title>rRNA introns, odd ribosomes, and small enigmatic genomes across a large radiation of phyla.</title>
        <authorList>
            <person name="Brown C.T."/>
            <person name="Hug L.A."/>
            <person name="Thomas B.C."/>
            <person name="Sharon I."/>
            <person name="Castelle C.J."/>
            <person name="Singh A."/>
            <person name="Wilkins M.J."/>
            <person name="Williams K.H."/>
            <person name="Banfield J.F."/>
        </authorList>
    </citation>
    <scope>NUCLEOTIDE SEQUENCE [LARGE SCALE GENOMIC DNA]</scope>
</reference>
<name>A0A0G0QM08_9BACT</name>
<dbReference type="AlphaFoldDB" id="A0A0G0QM08"/>
<protein>
    <submittedName>
        <fullName evidence="1">Uncharacterized protein</fullName>
    </submittedName>
</protein>
<evidence type="ECO:0000313" key="1">
    <source>
        <dbReference type="EMBL" id="KKR11435.1"/>
    </source>
</evidence>